<evidence type="ECO:0000313" key="2">
    <source>
        <dbReference type="EMBL" id="KEO50385.1"/>
    </source>
</evidence>
<accession>A0ABR4THN9</accession>
<keyword evidence="3" id="KW-1185">Reference proteome</keyword>
<organism evidence="2 3">
    <name type="scientific">Thalassospira permensis NBRC 106175</name>
    <dbReference type="NCBI Taxonomy" id="1353532"/>
    <lineage>
        <taxon>Bacteria</taxon>
        <taxon>Pseudomonadati</taxon>
        <taxon>Pseudomonadota</taxon>
        <taxon>Alphaproteobacteria</taxon>
        <taxon>Rhodospirillales</taxon>
        <taxon>Thalassospiraceae</taxon>
        <taxon>Thalassospira</taxon>
    </lineage>
</organism>
<evidence type="ECO:0000313" key="3">
    <source>
        <dbReference type="Proteomes" id="UP000027463"/>
    </source>
</evidence>
<name>A0ABR4THN9_9PROT</name>
<gene>
    <name evidence="2" type="ORF">SMB34_10500</name>
</gene>
<comment type="caution">
    <text evidence="2">The sequence shown here is derived from an EMBL/GenBank/DDBJ whole genome shotgun (WGS) entry which is preliminary data.</text>
</comment>
<dbReference type="EMBL" id="AUNC01000072">
    <property type="protein sequence ID" value="KEO50385.1"/>
    <property type="molecule type" value="Genomic_DNA"/>
</dbReference>
<proteinExistence type="predicted"/>
<feature type="transmembrane region" description="Helical" evidence="1">
    <location>
        <begin position="12"/>
        <end position="29"/>
    </location>
</feature>
<keyword evidence="1" id="KW-0472">Membrane</keyword>
<keyword evidence="1" id="KW-1133">Transmembrane helix</keyword>
<protein>
    <submittedName>
        <fullName evidence="2">Uncharacterized protein</fullName>
    </submittedName>
</protein>
<evidence type="ECO:0000256" key="1">
    <source>
        <dbReference type="SAM" id="Phobius"/>
    </source>
</evidence>
<keyword evidence="1" id="KW-0812">Transmembrane</keyword>
<sequence>MDVIVFSEIWPWSGFLLYGLLVYEGRMMLRQTQSEYRRSVRIVVKTIVLNR</sequence>
<dbReference type="Proteomes" id="UP000027463">
    <property type="component" value="Unassembled WGS sequence"/>
</dbReference>
<reference evidence="2 3" key="1">
    <citation type="submission" date="2013-07" db="EMBL/GenBank/DDBJ databases">
        <title>Thalassospira permensis NBRC 106175 Genome Sequencing.</title>
        <authorList>
            <person name="Lai Q."/>
            <person name="Shao Z."/>
        </authorList>
    </citation>
    <scope>NUCLEOTIDE SEQUENCE [LARGE SCALE GENOMIC DNA]</scope>
    <source>
        <strain evidence="2 3">NBRC 106175</strain>
    </source>
</reference>